<evidence type="ECO:0000313" key="8">
    <source>
        <dbReference type="EMBL" id="VFQ74358.1"/>
    </source>
</evidence>
<gene>
    <name evidence="8" type="ORF">CCAM_LOCUS16134</name>
</gene>
<evidence type="ECO:0000256" key="2">
    <source>
        <dbReference type="ARBA" id="ARBA00022723"/>
    </source>
</evidence>
<protein>
    <recommendedName>
        <fullName evidence="7">Replication factor A C-terminal domain-containing protein</fullName>
    </recommendedName>
</protein>
<name>A0A484LE26_9ASTE</name>
<dbReference type="GO" id="GO:0003677">
    <property type="term" value="F:DNA binding"/>
    <property type="evidence" value="ECO:0007669"/>
    <property type="project" value="UniProtKB-KW"/>
</dbReference>
<dbReference type="EMBL" id="OOIL02001339">
    <property type="protein sequence ID" value="VFQ74358.1"/>
    <property type="molecule type" value="Genomic_DNA"/>
</dbReference>
<keyword evidence="3" id="KW-0863">Zinc-finger</keyword>
<reference evidence="8 9" key="1">
    <citation type="submission" date="2018-04" db="EMBL/GenBank/DDBJ databases">
        <authorList>
            <person name="Vogel A."/>
        </authorList>
    </citation>
    <scope>NUCLEOTIDE SEQUENCE [LARGE SCALE GENOMIC DNA]</scope>
</reference>
<keyword evidence="4" id="KW-0862">Zinc</keyword>
<feature type="domain" description="Replication factor A C-terminal" evidence="7">
    <location>
        <begin position="101"/>
        <end position="203"/>
    </location>
</feature>
<dbReference type="Pfam" id="PF08646">
    <property type="entry name" value="Rep_fac-A_C"/>
    <property type="match status" value="1"/>
</dbReference>
<feature type="compositionally biased region" description="Polar residues" evidence="6">
    <location>
        <begin position="268"/>
        <end position="278"/>
    </location>
</feature>
<dbReference type="CDD" id="cd04476">
    <property type="entry name" value="RPA1_DBD_C"/>
    <property type="match status" value="1"/>
</dbReference>
<evidence type="ECO:0000313" key="9">
    <source>
        <dbReference type="Proteomes" id="UP000595140"/>
    </source>
</evidence>
<dbReference type="InterPro" id="IPR013955">
    <property type="entry name" value="Rep_factor-A_C"/>
</dbReference>
<dbReference type="Gene3D" id="2.40.50.140">
    <property type="entry name" value="Nucleic acid-binding proteins"/>
    <property type="match status" value="1"/>
</dbReference>
<keyword evidence="9" id="KW-1185">Reference proteome</keyword>
<evidence type="ECO:0000256" key="1">
    <source>
        <dbReference type="ARBA" id="ARBA00005690"/>
    </source>
</evidence>
<dbReference type="Proteomes" id="UP000595140">
    <property type="component" value="Unassembled WGS sequence"/>
</dbReference>
<sequence length="316" mass="35314">MVSNLGDLSNYATQGTVTVSTSFHVTNMIFDGNSAEVNAFRARLPLYVDDGGPVGGLMLAGVDDDDHGVMSITTIRNLLETTKPRPYWIVGEIASLENVADWCYLGCTDCNKKVLPDGESFRCSGCRITVPHGVYKFKVNVRVYDSTGHASFILWDRECKNVLGASAFLLREIMLERNMDPNLLTTELNRFLGQKCLFNVLLKPDVGSPHWTGPRAFGVRSLVTDPKILKNYEHVAFVEDKEAEEESEGWWNSLEDLSQKVNEVIGTSEPSSSQSVNTRPRKIDDVDENDSVRRELFDELDGQSSKKKAKMIHEDV</sequence>
<proteinExistence type="inferred from homology"/>
<evidence type="ECO:0000259" key="7">
    <source>
        <dbReference type="Pfam" id="PF08646"/>
    </source>
</evidence>
<dbReference type="SUPFAM" id="SSF50249">
    <property type="entry name" value="Nucleic acid-binding proteins"/>
    <property type="match status" value="1"/>
</dbReference>
<keyword evidence="5" id="KW-0238">DNA-binding</keyword>
<accession>A0A484LE26</accession>
<feature type="region of interest" description="Disordered" evidence="6">
    <location>
        <begin position="265"/>
        <end position="316"/>
    </location>
</feature>
<dbReference type="AlphaFoldDB" id="A0A484LE26"/>
<evidence type="ECO:0000256" key="6">
    <source>
        <dbReference type="SAM" id="MobiDB-lite"/>
    </source>
</evidence>
<dbReference type="InterPro" id="IPR012340">
    <property type="entry name" value="NA-bd_OB-fold"/>
</dbReference>
<keyword evidence="2" id="KW-0479">Metal-binding</keyword>
<dbReference type="GO" id="GO:0008270">
    <property type="term" value="F:zinc ion binding"/>
    <property type="evidence" value="ECO:0007669"/>
    <property type="project" value="UniProtKB-KW"/>
</dbReference>
<dbReference type="InterPro" id="IPR047192">
    <property type="entry name" value="Euk_RPA1_DBD_C"/>
</dbReference>
<evidence type="ECO:0000256" key="4">
    <source>
        <dbReference type="ARBA" id="ARBA00022833"/>
    </source>
</evidence>
<organism evidence="8 9">
    <name type="scientific">Cuscuta campestris</name>
    <dbReference type="NCBI Taxonomy" id="132261"/>
    <lineage>
        <taxon>Eukaryota</taxon>
        <taxon>Viridiplantae</taxon>
        <taxon>Streptophyta</taxon>
        <taxon>Embryophyta</taxon>
        <taxon>Tracheophyta</taxon>
        <taxon>Spermatophyta</taxon>
        <taxon>Magnoliopsida</taxon>
        <taxon>eudicotyledons</taxon>
        <taxon>Gunneridae</taxon>
        <taxon>Pentapetalae</taxon>
        <taxon>asterids</taxon>
        <taxon>lamiids</taxon>
        <taxon>Solanales</taxon>
        <taxon>Convolvulaceae</taxon>
        <taxon>Cuscuteae</taxon>
        <taxon>Cuscuta</taxon>
        <taxon>Cuscuta subgen. Grammica</taxon>
        <taxon>Cuscuta sect. Cleistogrammica</taxon>
    </lineage>
</organism>
<evidence type="ECO:0000256" key="3">
    <source>
        <dbReference type="ARBA" id="ARBA00022771"/>
    </source>
</evidence>
<comment type="similarity">
    <text evidence="1">Belongs to the replication factor A protein 1 family.</text>
</comment>
<evidence type="ECO:0000256" key="5">
    <source>
        <dbReference type="ARBA" id="ARBA00023125"/>
    </source>
</evidence>
<dbReference type="OrthoDB" id="1751331at2759"/>